<accession>A0A8D9UHE0</accession>
<sequence length="116" mass="13225">MNSYMSEETQSGAIARAIEAWGGGHDTEFTAKNIKATVCIDNHSEKELGYGDVNFHYDSSGTMKVRLLFTPLFRFFTEFNLLFQKFLFEDGKLQIIGTDKSQDNQYNTYTVTLSQL</sequence>
<organism evidence="1">
    <name type="scientific">Bacteriophage sp</name>
    <dbReference type="NCBI Taxonomy" id="38018"/>
    <lineage>
        <taxon>Viruses</taxon>
    </lineage>
</organism>
<evidence type="ECO:0000313" key="1">
    <source>
        <dbReference type="EMBL" id="DAD55529.1"/>
    </source>
</evidence>
<proteinExistence type="predicted"/>
<name>A0A8D9UHE0_9VIRU</name>
<dbReference type="EMBL" id="BK033283">
    <property type="protein sequence ID" value="DAD55529.1"/>
    <property type="molecule type" value="Genomic_DNA"/>
</dbReference>
<reference evidence="1" key="1">
    <citation type="journal article" date="2021" name="Proc. Natl. Acad. Sci. U.S.A.">
        <title>A Catalog of Tens of Thousands of Viruses from Human Metagenomes Reveals Hidden Associations with Chronic Diseases.</title>
        <authorList>
            <person name="Tisza M.J."/>
            <person name="Buck C.B."/>
        </authorList>
    </citation>
    <scope>NUCLEOTIDE SEQUENCE</scope>
    <source>
        <strain evidence="1">CtLCA3</strain>
    </source>
</reference>
<protein>
    <submittedName>
        <fullName evidence="1">Uncharacterized protein</fullName>
    </submittedName>
</protein>